<evidence type="ECO:0000256" key="2">
    <source>
        <dbReference type="SAM" id="SignalP"/>
    </source>
</evidence>
<keyword evidence="5" id="KW-1185">Reference proteome</keyword>
<evidence type="ECO:0000256" key="1">
    <source>
        <dbReference type="SAM" id="MobiDB-lite"/>
    </source>
</evidence>
<dbReference type="SUPFAM" id="SSF53850">
    <property type="entry name" value="Periplasmic binding protein-like II"/>
    <property type="match status" value="1"/>
</dbReference>
<feature type="compositionally biased region" description="Low complexity" evidence="1">
    <location>
        <begin position="30"/>
        <end position="51"/>
    </location>
</feature>
<dbReference type="Pfam" id="PF12010">
    <property type="entry name" value="DUF3502"/>
    <property type="match status" value="1"/>
</dbReference>
<name>A0A7G5C442_9BACL</name>
<dbReference type="InterPro" id="IPR050490">
    <property type="entry name" value="Bact_solute-bd_prot1"/>
</dbReference>
<dbReference type="PANTHER" id="PTHR43649">
    <property type="entry name" value="ARABINOSE-BINDING PROTEIN-RELATED"/>
    <property type="match status" value="1"/>
</dbReference>
<keyword evidence="2" id="KW-0732">Signal</keyword>
<dbReference type="Gene3D" id="3.40.190.10">
    <property type="entry name" value="Periplasmic binding protein-like II"/>
    <property type="match status" value="2"/>
</dbReference>
<dbReference type="RefSeq" id="WP_182300209.1">
    <property type="nucleotide sequence ID" value="NZ_CP041969.1"/>
</dbReference>
<reference evidence="4 5" key="1">
    <citation type="submission" date="2019-07" db="EMBL/GenBank/DDBJ databases">
        <authorList>
            <person name="Kim J.K."/>
            <person name="Cheong H.-M."/>
            <person name="Choi Y."/>
            <person name="Hwang K.J."/>
            <person name="Lee S."/>
            <person name="Choi C."/>
        </authorList>
    </citation>
    <scope>NUCLEOTIDE SEQUENCE [LARGE SCALE GENOMIC DNA]</scope>
    <source>
        <strain evidence="4 5">KS 22</strain>
    </source>
</reference>
<dbReference type="KEGG" id="cchl:FPL14_24480"/>
<evidence type="ECO:0000313" key="4">
    <source>
        <dbReference type="EMBL" id="QMV43976.1"/>
    </source>
</evidence>
<dbReference type="InterPro" id="IPR006059">
    <property type="entry name" value="SBP"/>
</dbReference>
<feature type="region of interest" description="Disordered" evidence="1">
    <location>
        <begin position="25"/>
        <end position="53"/>
    </location>
</feature>
<gene>
    <name evidence="4" type="ORF">FPL14_24480</name>
</gene>
<dbReference type="EMBL" id="CP041969">
    <property type="protein sequence ID" value="QMV43976.1"/>
    <property type="molecule type" value="Genomic_DNA"/>
</dbReference>
<dbReference type="Pfam" id="PF13416">
    <property type="entry name" value="SBP_bac_8"/>
    <property type="match status" value="1"/>
</dbReference>
<feature type="domain" description="DUF3502" evidence="3">
    <location>
        <begin position="442"/>
        <end position="509"/>
    </location>
</feature>
<sequence length="512" mass="57485">MKRTISLWVTCCLLVLLIGCNSNGGNQTDTTTQPETSTQPATSTQSEQTASNEINFDEDPYTIQVAYPVYGAVQPDLQKVVDKVNEIALKKINAKVEFKIVNVANMANTYSMAAASGENFDLIMLLPGNRYLTAYAGNKMIMPIDELLEKYGQDIKSNMADILKTANYQGKQYGIPAKEGDPLARGVVFRKEIVDKYSIDLSNVKTLSDLDPIFEKVHAAEPELQIVYPQGMAYHLLSFDDLGNGFGVLRNGGLDDLNVVNKFETDEWVSMVKKAREWYQKGFVNKDYVTSQERPTSLQDAGKLFAVPNVTYNTIWLNEKSTVKLVHLVPPIKSTETYQSFVWAVPSNSERPDKAIQFLNLLFQDPSVATLLKFGIEGEHYVKQDDGRIDTALGKQKFLQNWNIWGDYSKLPGVVDPNSTTTAEQIKAAVEEWSNWVQTSKAFGFIFNPEPVKTEIAALTAIYDQYVKLIEGGAVDPDKEVKKFNQKLYDAGLQKVMDEKQRQLDEWAKTQQ</sequence>
<feature type="chain" id="PRO_5028839320" evidence="2">
    <location>
        <begin position="25"/>
        <end position="512"/>
    </location>
</feature>
<dbReference type="PROSITE" id="PS51257">
    <property type="entry name" value="PROKAR_LIPOPROTEIN"/>
    <property type="match status" value="1"/>
</dbReference>
<proteinExistence type="predicted"/>
<organism evidence="4 5">
    <name type="scientific">Cohnella cholangitidis</name>
    <dbReference type="NCBI Taxonomy" id="2598458"/>
    <lineage>
        <taxon>Bacteria</taxon>
        <taxon>Bacillati</taxon>
        <taxon>Bacillota</taxon>
        <taxon>Bacilli</taxon>
        <taxon>Bacillales</taxon>
        <taxon>Paenibacillaceae</taxon>
        <taxon>Cohnella</taxon>
    </lineage>
</organism>
<dbReference type="InterPro" id="IPR022627">
    <property type="entry name" value="DUF3502"/>
</dbReference>
<evidence type="ECO:0000313" key="5">
    <source>
        <dbReference type="Proteomes" id="UP000515679"/>
    </source>
</evidence>
<evidence type="ECO:0000259" key="3">
    <source>
        <dbReference type="Pfam" id="PF12010"/>
    </source>
</evidence>
<dbReference type="AlphaFoldDB" id="A0A7G5C442"/>
<feature type="signal peptide" evidence="2">
    <location>
        <begin position="1"/>
        <end position="24"/>
    </location>
</feature>
<accession>A0A7G5C442</accession>
<dbReference type="PANTHER" id="PTHR43649:SF17">
    <property type="entry name" value="ABC TRANSPORTER SOLUTE BINDING PROTEIN-SUGAR TRANSPORT"/>
    <property type="match status" value="1"/>
</dbReference>
<dbReference type="Proteomes" id="UP000515679">
    <property type="component" value="Chromosome"/>
</dbReference>
<protein>
    <submittedName>
        <fullName evidence="4">ABC transporter substrate-binding protein</fullName>
    </submittedName>
</protein>